<dbReference type="Proteomes" id="UP000199615">
    <property type="component" value="Unassembled WGS sequence"/>
</dbReference>
<gene>
    <name evidence="1" type="ORF">SAMN05444123_108158</name>
</gene>
<accession>A0A1H8VAP0</accession>
<proteinExistence type="predicted"/>
<protein>
    <submittedName>
        <fullName evidence="1">Uncharacterized protein</fullName>
    </submittedName>
</protein>
<dbReference type="AlphaFoldDB" id="A0A1H8VAP0"/>
<dbReference type="EMBL" id="FODT01000008">
    <property type="protein sequence ID" value="SEP12361.1"/>
    <property type="molecule type" value="Genomic_DNA"/>
</dbReference>
<reference evidence="2" key="1">
    <citation type="submission" date="2016-10" db="EMBL/GenBank/DDBJ databases">
        <authorList>
            <person name="Varghese N."/>
            <person name="Submissions S."/>
        </authorList>
    </citation>
    <scope>NUCLEOTIDE SEQUENCE [LARGE SCALE GENOMIC DNA]</scope>
    <source>
        <strain evidence="2">DSM 123</strain>
    </source>
</reference>
<evidence type="ECO:0000313" key="2">
    <source>
        <dbReference type="Proteomes" id="UP000199615"/>
    </source>
</evidence>
<keyword evidence="2" id="KW-1185">Reference proteome</keyword>
<organism evidence="1 2">
    <name type="scientific">Rhodopseudomonas pseudopalustris</name>
    <dbReference type="NCBI Taxonomy" id="1513892"/>
    <lineage>
        <taxon>Bacteria</taxon>
        <taxon>Pseudomonadati</taxon>
        <taxon>Pseudomonadota</taxon>
        <taxon>Alphaproteobacteria</taxon>
        <taxon>Hyphomicrobiales</taxon>
        <taxon>Nitrobacteraceae</taxon>
        <taxon>Rhodopseudomonas</taxon>
    </lineage>
</organism>
<evidence type="ECO:0000313" key="1">
    <source>
        <dbReference type="EMBL" id="SEP12361.1"/>
    </source>
</evidence>
<name>A0A1H8VAP0_9BRAD</name>
<sequence length="71" mass="7686">MAEYFVIDPENNTSFPNVDNADRAEVFTDLDKAKARAEELAAGHPGDVYTVAKSIFISVSEVKAPKTSKAP</sequence>
<dbReference type="RefSeq" id="WP_092685245.1">
    <property type="nucleotide sequence ID" value="NZ_FODT01000008.1"/>
</dbReference>